<keyword evidence="1" id="KW-0175">Coiled coil</keyword>
<feature type="domain" description="DUF4200" evidence="2">
    <location>
        <begin position="54"/>
        <end position="171"/>
    </location>
</feature>
<dbReference type="InParanoid" id="B3MNM7"/>
<dbReference type="GeneID" id="6498014"/>
<dbReference type="InterPro" id="IPR051147">
    <property type="entry name" value="CFAP_domain-containing"/>
</dbReference>
<evidence type="ECO:0000313" key="3">
    <source>
        <dbReference type="EMBL" id="EDV31114.1"/>
    </source>
</evidence>
<dbReference type="eggNOG" id="ENOG502QRZS">
    <property type="taxonomic scope" value="Eukaryota"/>
</dbReference>
<evidence type="ECO:0000259" key="2">
    <source>
        <dbReference type="Pfam" id="PF13863"/>
    </source>
</evidence>
<dbReference type="PANTHER" id="PTHR21683:SF2">
    <property type="entry name" value="COILED-COIL DOMAIN-CONTAINING PROTEIN 42 LIKE-2-LIKE"/>
    <property type="match status" value="1"/>
</dbReference>
<sequence>MPRVKPTKKVDVLGNLDLRPEEAVGDFLCSKQQDKFFVIPPNSDSAGESIELIYVNNVREHESMLKLQAEMLANAKQQTKLNSSRVRNMYKVQEQLRSRFIEVNSFMKDCSDKKRVAEKIAAEETIYHKELGEDIESFKSSIDELRAFREALKATVEEFEPYEKVLDDVVKVSDMFVSPKDCIDRCDTLLLAQKEISQLEQQKLSEIEEMRKRMVQITNDAALTVLGLKNDLSKMERSYNESRIQCLKWEKILATSKCAISDGFMDKNRTLDAINNLYRMLCRRRDIPGKPNRNEFDMQLDVIKNEVEILSGVLKQVEANESKTKQVGTQKA</sequence>
<dbReference type="STRING" id="7217.B3MNM7"/>
<dbReference type="Proteomes" id="UP000007801">
    <property type="component" value="Unassembled WGS sequence"/>
</dbReference>
<dbReference type="PANTHER" id="PTHR21683">
    <property type="entry name" value="COILED-COIL DOMAIN-CONTAINING PROTEIN 42 LIKE-2-LIKE-RELATED"/>
    <property type="match status" value="1"/>
</dbReference>
<dbReference type="InterPro" id="IPR025252">
    <property type="entry name" value="DUF4200"/>
</dbReference>
<dbReference type="PhylomeDB" id="B3MNM7"/>
<dbReference type="Pfam" id="PF13863">
    <property type="entry name" value="DUF4200"/>
    <property type="match status" value="1"/>
</dbReference>
<keyword evidence="4" id="KW-1185">Reference proteome</keyword>
<dbReference type="EMBL" id="CH902620">
    <property type="protein sequence ID" value="EDV31114.1"/>
    <property type="molecule type" value="Genomic_DNA"/>
</dbReference>
<dbReference type="SMR" id="B3MNM7"/>
<dbReference type="AlphaFoldDB" id="B3MNM7"/>
<gene>
    <name evidence="3" type="primary">Dana\GF15201</name>
    <name evidence="3" type="synonym">dana_GLEANR_15967</name>
    <name evidence="3" type="ORF">GF15201</name>
</gene>
<protein>
    <recommendedName>
        <fullName evidence="2">DUF4200 domain-containing protein</fullName>
    </recommendedName>
</protein>
<evidence type="ECO:0000313" key="4">
    <source>
        <dbReference type="Proteomes" id="UP000007801"/>
    </source>
</evidence>
<dbReference type="OMA" id="CADKKRV"/>
<reference evidence="3 4" key="1">
    <citation type="journal article" date="2007" name="Nature">
        <title>Evolution of genes and genomes on the Drosophila phylogeny.</title>
        <authorList>
            <consortium name="Drosophila 12 Genomes Consortium"/>
            <person name="Clark A.G."/>
            <person name="Eisen M.B."/>
            <person name="Smith D.R."/>
            <person name="Bergman C.M."/>
            <person name="Oliver B."/>
            <person name="Markow T.A."/>
            <person name="Kaufman T.C."/>
            <person name="Kellis M."/>
            <person name="Gelbart W."/>
            <person name="Iyer V.N."/>
            <person name="Pollard D.A."/>
            <person name="Sackton T.B."/>
            <person name="Larracuente A.M."/>
            <person name="Singh N.D."/>
            <person name="Abad J.P."/>
            <person name="Abt D.N."/>
            <person name="Adryan B."/>
            <person name="Aguade M."/>
            <person name="Akashi H."/>
            <person name="Anderson W.W."/>
            <person name="Aquadro C.F."/>
            <person name="Ardell D.H."/>
            <person name="Arguello R."/>
            <person name="Artieri C.G."/>
            <person name="Barbash D.A."/>
            <person name="Barker D."/>
            <person name="Barsanti P."/>
            <person name="Batterham P."/>
            <person name="Batzoglou S."/>
            <person name="Begun D."/>
            <person name="Bhutkar A."/>
            <person name="Blanco E."/>
            <person name="Bosak S.A."/>
            <person name="Bradley R.K."/>
            <person name="Brand A.D."/>
            <person name="Brent M.R."/>
            <person name="Brooks A.N."/>
            <person name="Brown R.H."/>
            <person name="Butlin R.K."/>
            <person name="Caggese C."/>
            <person name="Calvi B.R."/>
            <person name="Bernardo de Carvalho A."/>
            <person name="Caspi A."/>
            <person name="Castrezana S."/>
            <person name="Celniker S.E."/>
            <person name="Chang J.L."/>
            <person name="Chapple C."/>
            <person name="Chatterji S."/>
            <person name="Chinwalla A."/>
            <person name="Civetta A."/>
            <person name="Clifton S.W."/>
            <person name="Comeron J.M."/>
            <person name="Costello J.C."/>
            <person name="Coyne J.A."/>
            <person name="Daub J."/>
            <person name="David R.G."/>
            <person name="Delcher A.L."/>
            <person name="Delehaunty K."/>
            <person name="Do C.B."/>
            <person name="Ebling H."/>
            <person name="Edwards K."/>
            <person name="Eickbush T."/>
            <person name="Evans J.D."/>
            <person name="Filipski A."/>
            <person name="Findeiss S."/>
            <person name="Freyhult E."/>
            <person name="Fulton L."/>
            <person name="Fulton R."/>
            <person name="Garcia A.C."/>
            <person name="Gardiner A."/>
            <person name="Garfield D.A."/>
            <person name="Garvin B.E."/>
            <person name="Gibson G."/>
            <person name="Gilbert D."/>
            <person name="Gnerre S."/>
            <person name="Godfrey J."/>
            <person name="Good R."/>
            <person name="Gotea V."/>
            <person name="Gravely B."/>
            <person name="Greenberg A.J."/>
            <person name="Griffiths-Jones S."/>
            <person name="Gross S."/>
            <person name="Guigo R."/>
            <person name="Gustafson E.A."/>
            <person name="Haerty W."/>
            <person name="Hahn M.W."/>
            <person name="Halligan D.L."/>
            <person name="Halpern A.L."/>
            <person name="Halter G.M."/>
            <person name="Han M.V."/>
            <person name="Heger A."/>
            <person name="Hillier L."/>
            <person name="Hinrichs A.S."/>
            <person name="Holmes I."/>
            <person name="Hoskins R.A."/>
            <person name="Hubisz M.J."/>
            <person name="Hultmark D."/>
            <person name="Huntley M.A."/>
            <person name="Jaffe D.B."/>
            <person name="Jagadeeshan S."/>
            <person name="Jeck W.R."/>
            <person name="Johnson J."/>
            <person name="Jones C.D."/>
            <person name="Jordan W.C."/>
            <person name="Karpen G.H."/>
            <person name="Kataoka E."/>
            <person name="Keightley P.D."/>
            <person name="Kheradpour P."/>
            <person name="Kirkness E.F."/>
            <person name="Koerich L.B."/>
            <person name="Kristiansen K."/>
            <person name="Kudrna D."/>
            <person name="Kulathinal R.J."/>
            <person name="Kumar S."/>
            <person name="Kwok R."/>
            <person name="Lander E."/>
            <person name="Langley C.H."/>
            <person name="Lapoint R."/>
            <person name="Lazzaro B.P."/>
            <person name="Lee S.J."/>
            <person name="Levesque L."/>
            <person name="Li R."/>
            <person name="Lin C.F."/>
            <person name="Lin M.F."/>
            <person name="Lindblad-Toh K."/>
            <person name="Llopart A."/>
            <person name="Long M."/>
            <person name="Low L."/>
            <person name="Lozovsky E."/>
            <person name="Lu J."/>
            <person name="Luo M."/>
            <person name="Machado C.A."/>
            <person name="Makalowski W."/>
            <person name="Marzo M."/>
            <person name="Matsuda M."/>
            <person name="Matzkin L."/>
            <person name="McAllister B."/>
            <person name="McBride C.S."/>
            <person name="McKernan B."/>
            <person name="McKernan K."/>
            <person name="Mendez-Lago M."/>
            <person name="Minx P."/>
            <person name="Mollenhauer M.U."/>
            <person name="Montooth K."/>
            <person name="Mount S.M."/>
            <person name="Mu X."/>
            <person name="Myers E."/>
            <person name="Negre B."/>
            <person name="Newfeld S."/>
            <person name="Nielsen R."/>
            <person name="Noor M.A."/>
            <person name="O'Grady P."/>
            <person name="Pachter L."/>
            <person name="Papaceit M."/>
            <person name="Parisi M.J."/>
            <person name="Parisi M."/>
            <person name="Parts L."/>
            <person name="Pedersen J.S."/>
            <person name="Pesole G."/>
            <person name="Phillippy A.M."/>
            <person name="Ponting C.P."/>
            <person name="Pop M."/>
            <person name="Porcelli D."/>
            <person name="Powell J.R."/>
            <person name="Prohaska S."/>
            <person name="Pruitt K."/>
            <person name="Puig M."/>
            <person name="Quesneville H."/>
            <person name="Ram K.R."/>
            <person name="Rand D."/>
            <person name="Rasmussen M.D."/>
            <person name="Reed L.K."/>
            <person name="Reenan R."/>
            <person name="Reily A."/>
            <person name="Remington K.A."/>
            <person name="Rieger T.T."/>
            <person name="Ritchie M.G."/>
            <person name="Robin C."/>
            <person name="Rogers Y.H."/>
            <person name="Rohde C."/>
            <person name="Rozas J."/>
            <person name="Rubenfield M.J."/>
            <person name="Ruiz A."/>
            <person name="Russo S."/>
            <person name="Salzberg S.L."/>
            <person name="Sanchez-Gracia A."/>
            <person name="Saranga D.J."/>
            <person name="Sato H."/>
            <person name="Schaeffer S.W."/>
            <person name="Schatz M.C."/>
            <person name="Schlenke T."/>
            <person name="Schwartz R."/>
            <person name="Segarra C."/>
            <person name="Singh R.S."/>
            <person name="Sirot L."/>
            <person name="Sirota M."/>
            <person name="Sisneros N.B."/>
            <person name="Smith C.D."/>
            <person name="Smith T.F."/>
            <person name="Spieth J."/>
            <person name="Stage D.E."/>
            <person name="Stark A."/>
            <person name="Stephan W."/>
            <person name="Strausberg R.L."/>
            <person name="Strempel S."/>
            <person name="Sturgill D."/>
            <person name="Sutton G."/>
            <person name="Sutton G.G."/>
            <person name="Tao W."/>
            <person name="Teichmann S."/>
            <person name="Tobari Y.N."/>
            <person name="Tomimura Y."/>
            <person name="Tsolas J.M."/>
            <person name="Valente V.L."/>
            <person name="Venter E."/>
            <person name="Venter J.C."/>
            <person name="Vicario S."/>
            <person name="Vieira F.G."/>
            <person name="Vilella A.J."/>
            <person name="Villasante A."/>
            <person name="Walenz B."/>
            <person name="Wang J."/>
            <person name="Wasserman M."/>
            <person name="Watts T."/>
            <person name="Wilson D."/>
            <person name="Wilson R.K."/>
            <person name="Wing R.A."/>
            <person name="Wolfner M.F."/>
            <person name="Wong A."/>
            <person name="Wong G.K."/>
            <person name="Wu C.I."/>
            <person name="Wu G."/>
            <person name="Yamamoto D."/>
            <person name="Yang H.P."/>
            <person name="Yang S.P."/>
            <person name="Yorke J.A."/>
            <person name="Yoshida K."/>
            <person name="Zdobnov E."/>
            <person name="Zhang P."/>
            <person name="Zhang Y."/>
            <person name="Zimin A.V."/>
            <person name="Baldwin J."/>
            <person name="Abdouelleil A."/>
            <person name="Abdulkadir J."/>
            <person name="Abebe A."/>
            <person name="Abera B."/>
            <person name="Abreu J."/>
            <person name="Acer S.C."/>
            <person name="Aftuck L."/>
            <person name="Alexander A."/>
            <person name="An P."/>
            <person name="Anderson E."/>
            <person name="Anderson S."/>
            <person name="Arachi H."/>
            <person name="Azer M."/>
            <person name="Bachantsang P."/>
            <person name="Barry A."/>
            <person name="Bayul T."/>
            <person name="Berlin A."/>
            <person name="Bessette D."/>
            <person name="Bloom T."/>
            <person name="Blye J."/>
            <person name="Boguslavskiy L."/>
            <person name="Bonnet C."/>
            <person name="Boukhgalter B."/>
            <person name="Bourzgui I."/>
            <person name="Brown A."/>
            <person name="Cahill P."/>
            <person name="Channer S."/>
            <person name="Cheshatsang Y."/>
            <person name="Chuda L."/>
            <person name="Citroen M."/>
            <person name="Collymore A."/>
            <person name="Cooke P."/>
            <person name="Costello M."/>
            <person name="D'Aco K."/>
            <person name="Daza R."/>
            <person name="De Haan G."/>
            <person name="DeGray S."/>
            <person name="DeMaso C."/>
            <person name="Dhargay N."/>
            <person name="Dooley K."/>
            <person name="Dooley E."/>
            <person name="Doricent M."/>
            <person name="Dorje P."/>
            <person name="Dorjee K."/>
            <person name="Dupes A."/>
            <person name="Elong R."/>
            <person name="Falk J."/>
            <person name="Farina A."/>
            <person name="Faro S."/>
            <person name="Ferguson D."/>
            <person name="Fisher S."/>
            <person name="Foley C.D."/>
            <person name="Franke A."/>
            <person name="Friedrich D."/>
            <person name="Gadbois L."/>
            <person name="Gearin G."/>
            <person name="Gearin C.R."/>
            <person name="Giannoukos G."/>
            <person name="Goode T."/>
            <person name="Graham J."/>
            <person name="Grandbois E."/>
            <person name="Grewal S."/>
            <person name="Gyaltsen K."/>
            <person name="Hafez N."/>
            <person name="Hagos B."/>
            <person name="Hall J."/>
            <person name="Henson C."/>
            <person name="Hollinger A."/>
            <person name="Honan T."/>
            <person name="Huard M.D."/>
            <person name="Hughes L."/>
            <person name="Hurhula B."/>
            <person name="Husby M.E."/>
            <person name="Kamat A."/>
            <person name="Kanga B."/>
            <person name="Kashin S."/>
            <person name="Khazanovich D."/>
            <person name="Kisner P."/>
            <person name="Lance K."/>
            <person name="Lara M."/>
            <person name="Lee W."/>
            <person name="Lennon N."/>
            <person name="Letendre F."/>
            <person name="LeVine R."/>
            <person name="Lipovsky A."/>
            <person name="Liu X."/>
            <person name="Liu J."/>
            <person name="Liu S."/>
            <person name="Lokyitsang T."/>
            <person name="Lokyitsang Y."/>
            <person name="Lubonja R."/>
            <person name="Lui A."/>
            <person name="MacDonald P."/>
            <person name="Magnisalis V."/>
            <person name="Maru K."/>
            <person name="Matthews C."/>
            <person name="McCusker W."/>
            <person name="McDonough S."/>
            <person name="Mehta T."/>
            <person name="Meldrim J."/>
            <person name="Meneus L."/>
            <person name="Mihai O."/>
            <person name="Mihalev A."/>
            <person name="Mihova T."/>
            <person name="Mittelman R."/>
            <person name="Mlenga V."/>
            <person name="Montmayeur A."/>
            <person name="Mulrain L."/>
            <person name="Navidi A."/>
            <person name="Naylor J."/>
            <person name="Negash T."/>
            <person name="Nguyen T."/>
            <person name="Nguyen N."/>
            <person name="Nicol R."/>
            <person name="Norbu C."/>
            <person name="Norbu N."/>
            <person name="Novod N."/>
            <person name="O'Neill B."/>
            <person name="Osman S."/>
            <person name="Markiewicz E."/>
            <person name="Oyono O.L."/>
            <person name="Patti C."/>
            <person name="Phunkhang P."/>
            <person name="Pierre F."/>
            <person name="Priest M."/>
            <person name="Raghuraman S."/>
            <person name="Rege F."/>
            <person name="Reyes R."/>
            <person name="Rise C."/>
            <person name="Rogov P."/>
            <person name="Ross K."/>
            <person name="Ryan E."/>
            <person name="Settipalli S."/>
            <person name="Shea T."/>
            <person name="Sherpa N."/>
            <person name="Shi L."/>
            <person name="Shih D."/>
            <person name="Sparrow T."/>
            <person name="Spaulding J."/>
            <person name="Stalker J."/>
            <person name="Stange-Thomann N."/>
            <person name="Stavropoulos S."/>
            <person name="Stone C."/>
            <person name="Strader C."/>
            <person name="Tesfaye S."/>
            <person name="Thomson T."/>
            <person name="Thoulutsang Y."/>
            <person name="Thoulutsang D."/>
            <person name="Topham K."/>
            <person name="Topping I."/>
            <person name="Tsamla T."/>
            <person name="Vassiliev H."/>
            <person name="Vo A."/>
            <person name="Wangchuk T."/>
            <person name="Wangdi T."/>
            <person name="Weiand M."/>
            <person name="Wilkinson J."/>
            <person name="Wilson A."/>
            <person name="Yadav S."/>
            <person name="Young G."/>
            <person name="Yu Q."/>
            <person name="Zembek L."/>
            <person name="Zhong D."/>
            <person name="Zimmer A."/>
            <person name="Zwirko Z."/>
            <person name="Jaffe D.B."/>
            <person name="Alvarez P."/>
            <person name="Brockman W."/>
            <person name="Butler J."/>
            <person name="Chin C."/>
            <person name="Gnerre S."/>
            <person name="Grabherr M."/>
            <person name="Kleber M."/>
            <person name="Mauceli E."/>
            <person name="MacCallum I."/>
        </authorList>
    </citation>
    <scope>NUCLEOTIDE SEQUENCE [LARGE SCALE GENOMIC DNA]</scope>
    <source>
        <strain evidence="4">Tucson 14024-0371.13</strain>
    </source>
</reference>
<organism evidence="3 4">
    <name type="scientific">Drosophila ananassae</name>
    <name type="common">Fruit fly</name>
    <dbReference type="NCBI Taxonomy" id="7217"/>
    <lineage>
        <taxon>Eukaryota</taxon>
        <taxon>Metazoa</taxon>
        <taxon>Ecdysozoa</taxon>
        <taxon>Arthropoda</taxon>
        <taxon>Hexapoda</taxon>
        <taxon>Insecta</taxon>
        <taxon>Pterygota</taxon>
        <taxon>Neoptera</taxon>
        <taxon>Endopterygota</taxon>
        <taxon>Diptera</taxon>
        <taxon>Brachycera</taxon>
        <taxon>Muscomorpha</taxon>
        <taxon>Ephydroidea</taxon>
        <taxon>Drosophilidae</taxon>
        <taxon>Drosophila</taxon>
        <taxon>Sophophora</taxon>
    </lineage>
</organism>
<name>B3MNM7_DROAN</name>
<dbReference type="GO" id="GO:0005856">
    <property type="term" value="C:cytoskeleton"/>
    <property type="evidence" value="ECO:0007669"/>
    <property type="project" value="UniProtKB-ARBA"/>
</dbReference>
<evidence type="ECO:0000256" key="1">
    <source>
        <dbReference type="ARBA" id="ARBA00023054"/>
    </source>
</evidence>
<proteinExistence type="predicted"/>
<dbReference type="HOGENOM" id="CLU_781223_0_0_1"/>
<accession>B3MNM7</accession>
<dbReference type="OrthoDB" id="10264298at2759"/>
<dbReference type="KEGG" id="dan:6498014"/>